<dbReference type="EC" id="1.1.1.-" evidence="4"/>
<dbReference type="GO" id="GO:0016491">
    <property type="term" value="F:oxidoreductase activity"/>
    <property type="evidence" value="ECO:0007669"/>
    <property type="project" value="UniProtKB-KW"/>
</dbReference>
<accession>A0A7W4WCI6</accession>
<dbReference type="CDD" id="cd05368">
    <property type="entry name" value="DHRS6_like_SDR_c"/>
    <property type="match status" value="1"/>
</dbReference>
<dbReference type="PANTHER" id="PTHR43477">
    <property type="entry name" value="DIHYDROANTICAPSIN 7-DEHYDROGENASE"/>
    <property type="match status" value="1"/>
</dbReference>
<dbReference type="PROSITE" id="PS00061">
    <property type="entry name" value="ADH_SHORT"/>
    <property type="match status" value="1"/>
</dbReference>
<dbReference type="InterPro" id="IPR002347">
    <property type="entry name" value="SDR_fam"/>
</dbReference>
<keyword evidence="5" id="KW-1185">Reference proteome</keyword>
<dbReference type="PRINTS" id="PR00081">
    <property type="entry name" value="GDHRDH"/>
</dbReference>
<name>A0A7W4WCI6_9GAMM</name>
<dbReference type="Proteomes" id="UP000535937">
    <property type="component" value="Unassembled WGS sequence"/>
</dbReference>
<dbReference type="SUPFAM" id="SSF51735">
    <property type="entry name" value="NAD(P)-binding Rossmann-fold domains"/>
    <property type="match status" value="1"/>
</dbReference>
<evidence type="ECO:0000313" key="4">
    <source>
        <dbReference type="EMBL" id="MBB3061208.1"/>
    </source>
</evidence>
<proteinExistence type="inferred from homology"/>
<dbReference type="FunFam" id="3.40.50.720:FF:000084">
    <property type="entry name" value="Short-chain dehydrogenase reductase"/>
    <property type="match status" value="1"/>
</dbReference>
<comment type="similarity">
    <text evidence="1">Belongs to the short-chain dehydrogenases/reductases (SDR) family.</text>
</comment>
<evidence type="ECO:0000256" key="1">
    <source>
        <dbReference type="ARBA" id="ARBA00006484"/>
    </source>
</evidence>
<dbReference type="AlphaFoldDB" id="A0A7W4WCI6"/>
<comment type="caution">
    <text evidence="4">The sequence shown here is derived from an EMBL/GenBank/DDBJ whole genome shotgun (WGS) entry which is preliminary data.</text>
</comment>
<dbReference type="Pfam" id="PF13561">
    <property type="entry name" value="adh_short_C2"/>
    <property type="match status" value="1"/>
</dbReference>
<dbReference type="PANTHER" id="PTHR43477:SF4">
    <property type="entry name" value="DEHYDROGENASE_REDUCTASE SDR FAMILY MEMBER 6"/>
    <property type="match status" value="1"/>
</dbReference>
<dbReference type="PRINTS" id="PR00080">
    <property type="entry name" value="SDRFAMILY"/>
</dbReference>
<dbReference type="RefSeq" id="WP_343057459.1">
    <property type="nucleotide sequence ID" value="NZ_JACHWZ010000008.1"/>
</dbReference>
<evidence type="ECO:0000256" key="3">
    <source>
        <dbReference type="ARBA" id="ARBA00023027"/>
    </source>
</evidence>
<evidence type="ECO:0000256" key="2">
    <source>
        <dbReference type="ARBA" id="ARBA00023002"/>
    </source>
</evidence>
<keyword evidence="2 4" id="KW-0560">Oxidoreductase</keyword>
<organism evidence="4 5">
    <name type="scientific">Microbulbifer rhizosphaerae</name>
    <dbReference type="NCBI Taxonomy" id="1562603"/>
    <lineage>
        <taxon>Bacteria</taxon>
        <taxon>Pseudomonadati</taxon>
        <taxon>Pseudomonadota</taxon>
        <taxon>Gammaproteobacteria</taxon>
        <taxon>Cellvibrionales</taxon>
        <taxon>Microbulbiferaceae</taxon>
        <taxon>Microbulbifer</taxon>
    </lineage>
</organism>
<dbReference type="EMBL" id="JACHWZ010000008">
    <property type="protein sequence ID" value="MBB3061208.1"/>
    <property type="molecule type" value="Genomic_DNA"/>
</dbReference>
<protein>
    <submittedName>
        <fullName evidence="4">2-keto-3-deoxy-L-fuconate dehydrogenase</fullName>
        <ecNumber evidence="4">1.1.1.-</ecNumber>
    </submittedName>
</protein>
<dbReference type="InterPro" id="IPR036291">
    <property type="entry name" value="NAD(P)-bd_dom_sf"/>
</dbReference>
<reference evidence="4 5" key="1">
    <citation type="submission" date="2020-08" db="EMBL/GenBank/DDBJ databases">
        <title>Genomic Encyclopedia of Type Strains, Phase III (KMG-III): the genomes of soil and plant-associated and newly described type strains.</title>
        <authorList>
            <person name="Whitman W."/>
        </authorList>
    </citation>
    <scope>NUCLEOTIDE SEQUENCE [LARGE SCALE GENOMIC DNA]</scope>
    <source>
        <strain evidence="4 5">CECT 8799</strain>
    </source>
</reference>
<dbReference type="InterPro" id="IPR020904">
    <property type="entry name" value="Sc_DH/Rdtase_CS"/>
</dbReference>
<evidence type="ECO:0000313" key="5">
    <source>
        <dbReference type="Proteomes" id="UP000535937"/>
    </source>
</evidence>
<keyword evidence="3" id="KW-0520">NAD</keyword>
<dbReference type="InterPro" id="IPR051122">
    <property type="entry name" value="SDR_DHRS6-like"/>
</dbReference>
<dbReference type="Gene3D" id="3.40.50.720">
    <property type="entry name" value="NAD(P)-binding Rossmann-like Domain"/>
    <property type="match status" value="1"/>
</dbReference>
<sequence>MGQRLLGKTAVITAAGAGIGRACVEAYVAEGATVWAADINEQALEQLQSAVPAVKVKVLDVMKGDDIRAFADEVGAIDILFNCAGFVHNGSILDCDEQDWDFSSNLNVKSCYQMIRAFLPSMIANGGGSIINMASIASSLKAVPNRFAYSTTKAAVIGLSKSVACDFVKQGIRCNAVCPGTVDTPSLQARLNAFDDPVQARRDFENRQPMGRLARAEEIASLLVYLGSDESTYTTGAAHVIDGGWCN</sequence>
<gene>
    <name evidence="4" type="ORF">FHS09_002041</name>
</gene>